<dbReference type="EMBL" id="LAZR01067472">
    <property type="protein sequence ID" value="KKK51523.1"/>
    <property type="molecule type" value="Genomic_DNA"/>
</dbReference>
<dbReference type="Pfam" id="PF04883">
    <property type="entry name" value="HK97-gp10_like"/>
    <property type="match status" value="1"/>
</dbReference>
<dbReference type="NCBIfam" id="TIGR01725">
    <property type="entry name" value="phge_HK97_gp10"/>
    <property type="match status" value="1"/>
</dbReference>
<proteinExistence type="predicted"/>
<evidence type="ECO:0008006" key="2">
    <source>
        <dbReference type="Google" id="ProtNLM"/>
    </source>
</evidence>
<sequence>MYLDKLRSRGKGKFRSKGEGLGFGEEGKMATVEIIGADRLIARLNAIANSFDPVTEKALKEITTKIRDEAKRLCPVDTGSLKKSIRRTAYARVAGHIQQMGVRAGGYIVNPKSKQLVNYAMHVEYGTSKSRSQPFFRPAIVKYRRELVKTIKRGIKK</sequence>
<organism evidence="1">
    <name type="scientific">marine sediment metagenome</name>
    <dbReference type="NCBI Taxonomy" id="412755"/>
    <lineage>
        <taxon>unclassified sequences</taxon>
        <taxon>metagenomes</taxon>
        <taxon>ecological metagenomes</taxon>
    </lineage>
</organism>
<reference evidence="1" key="1">
    <citation type="journal article" date="2015" name="Nature">
        <title>Complex archaea that bridge the gap between prokaryotes and eukaryotes.</title>
        <authorList>
            <person name="Spang A."/>
            <person name="Saw J.H."/>
            <person name="Jorgensen S.L."/>
            <person name="Zaremba-Niedzwiedzka K."/>
            <person name="Martijn J."/>
            <person name="Lind A.E."/>
            <person name="van Eijk R."/>
            <person name="Schleper C."/>
            <person name="Guy L."/>
            <person name="Ettema T.J."/>
        </authorList>
    </citation>
    <scope>NUCLEOTIDE SEQUENCE</scope>
</reference>
<evidence type="ECO:0000313" key="1">
    <source>
        <dbReference type="EMBL" id="KKK51523.1"/>
    </source>
</evidence>
<name>A0A0F8W4M6_9ZZZZ</name>
<dbReference type="AlphaFoldDB" id="A0A0F8W4M6"/>
<protein>
    <recommendedName>
        <fullName evidence="2">HK97 gp10 family phage protein</fullName>
    </recommendedName>
</protein>
<gene>
    <name evidence="1" type="ORF">LCGC14_3114090</name>
</gene>
<comment type="caution">
    <text evidence="1">The sequence shown here is derived from an EMBL/GenBank/DDBJ whole genome shotgun (WGS) entry which is preliminary data.</text>
</comment>
<accession>A0A0F8W4M6</accession>
<dbReference type="InterPro" id="IPR010064">
    <property type="entry name" value="HK97-gp10_tail"/>
</dbReference>